<proteinExistence type="inferred from homology"/>
<evidence type="ECO:0000256" key="8">
    <source>
        <dbReference type="ARBA" id="ARBA00023136"/>
    </source>
</evidence>
<dbReference type="SUPFAM" id="SSF53448">
    <property type="entry name" value="Nucleotide-diphospho-sugar transferases"/>
    <property type="match status" value="1"/>
</dbReference>
<protein>
    <recommendedName>
        <fullName evidence="11">UDP-D-xylose:beta-D-glucoside alpha-1,3-D-xylosyltransferase</fullName>
        <ecNumber evidence="11">2.4.2.42</ecNumber>
    </recommendedName>
</protein>
<sequence length="382" mass="44393">MKLVYRIAVFSLLLIITYIIVFKSDHGYLKIVLNMTIKDGETKRVYLVDKSFKKTVVDTYGQSNKPKREVVLTVVVCGDRVQETLVMIKSAVVLSQDSRLRVIILAEKSLVQDFVEKLTEWTNILNGSFTFETRPVSFPKKGGEEWRKLFRPCASQRLFLPSVLVDVDSILYVDTDVLFLSPPETVWKHFDRMNSTQLAALAPEHEDPNTGWYNRFARHPYYGKLGVNSGVMLMNLTRMRDFGWEKYLAPILKEYKLKMTWGDQDIINIIFHYHPESLYTYDCSYNYRSDHCMYTSVCKPAHTEGVKVLHGSRGTFHNERQPAFRAVFQAFQEYQLGNDIYQYLFLPMETYLKQTSSSNCGKVHNIFLKQVKEFVGDGDYFS</sequence>
<keyword evidence="4" id="KW-0808">Transferase</keyword>
<dbReference type="GO" id="GO:0016020">
    <property type="term" value="C:membrane"/>
    <property type="evidence" value="ECO:0007669"/>
    <property type="project" value="UniProtKB-SubCell"/>
</dbReference>
<dbReference type="Proteomes" id="UP001461498">
    <property type="component" value="Unassembled WGS sequence"/>
</dbReference>
<keyword evidence="5" id="KW-0812">Transmembrane</keyword>
<evidence type="ECO:0000256" key="5">
    <source>
        <dbReference type="ARBA" id="ARBA00022692"/>
    </source>
</evidence>
<dbReference type="Gene3D" id="3.90.550.10">
    <property type="entry name" value="Spore Coat Polysaccharide Biosynthesis Protein SpsA, Chain A"/>
    <property type="match status" value="1"/>
</dbReference>
<comment type="caution">
    <text evidence="13">The sequence shown here is derived from an EMBL/GenBank/DDBJ whole genome shotgun (WGS) entry which is preliminary data.</text>
</comment>
<dbReference type="InterPro" id="IPR029044">
    <property type="entry name" value="Nucleotide-diphossugar_trans"/>
</dbReference>
<evidence type="ECO:0000256" key="1">
    <source>
        <dbReference type="ARBA" id="ARBA00004606"/>
    </source>
</evidence>
<evidence type="ECO:0000256" key="7">
    <source>
        <dbReference type="ARBA" id="ARBA00022989"/>
    </source>
</evidence>
<name>A0AAW1CUM1_9HEMI</name>
<keyword evidence="8" id="KW-0472">Membrane</keyword>
<dbReference type="PANTHER" id="PTHR46012:SF2">
    <property type="entry name" value="IP22168P"/>
    <property type="match status" value="1"/>
</dbReference>
<dbReference type="EC" id="2.4.2.42" evidence="11"/>
<comment type="subcellular location">
    <subcellularLocation>
        <location evidence="1">Membrane</location>
        <topology evidence="1">Single-pass type II membrane protein</topology>
    </subcellularLocation>
</comment>
<comment type="function">
    <text evidence="10">Glycosyltransferase which elongates the O-linked glucose attached to EGF-like repeats in the extracellular domain of Notch proteins by catalyzing the addition of xylose.</text>
</comment>
<evidence type="ECO:0000256" key="3">
    <source>
        <dbReference type="ARBA" id="ARBA00022676"/>
    </source>
</evidence>
<dbReference type="Pfam" id="PF01501">
    <property type="entry name" value="Glyco_transf_8"/>
    <property type="match status" value="1"/>
</dbReference>
<evidence type="ECO:0000256" key="12">
    <source>
        <dbReference type="ARBA" id="ARBA00049181"/>
    </source>
</evidence>
<dbReference type="GO" id="GO:0140563">
    <property type="term" value="F:UDP-D-xylose:beta-D-glucoside alpha-1,3-D-xylosyltransferase activity"/>
    <property type="evidence" value="ECO:0007669"/>
    <property type="project" value="UniProtKB-EC"/>
</dbReference>
<gene>
    <name evidence="13" type="ORF">O3M35_001555</name>
</gene>
<dbReference type="EMBL" id="JAPXFL010000010">
    <property type="protein sequence ID" value="KAK9500262.1"/>
    <property type="molecule type" value="Genomic_DNA"/>
</dbReference>
<organism evidence="13 14">
    <name type="scientific">Rhynocoris fuscipes</name>
    <dbReference type="NCBI Taxonomy" id="488301"/>
    <lineage>
        <taxon>Eukaryota</taxon>
        <taxon>Metazoa</taxon>
        <taxon>Ecdysozoa</taxon>
        <taxon>Arthropoda</taxon>
        <taxon>Hexapoda</taxon>
        <taxon>Insecta</taxon>
        <taxon>Pterygota</taxon>
        <taxon>Neoptera</taxon>
        <taxon>Paraneoptera</taxon>
        <taxon>Hemiptera</taxon>
        <taxon>Heteroptera</taxon>
        <taxon>Panheteroptera</taxon>
        <taxon>Cimicomorpha</taxon>
        <taxon>Reduviidae</taxon>
        <taxon>Harpactorinae</taxon>
        <taxon>Harpactorini</taxon>
        <taxon>Rhynocoris</taxon>
    </lineage>
</organism>
<accession>A0AAW1CUM1</accession>
<dbReference type="InterPro" id="IPR002495">
    <property type="entry name" value="Glyco_trans_8"/>
</dbReference>
<keyword evidence="7" id="KW-1133">Transmembrane helix</keyword>
<keyword evidence="14" id="KW-1185">Reference proteome</keyword>
<evidence type="ECO:0000313" key="13">
    <source>
        <dbReference type="EMBL" id="KAK9500262.1"/>
    </source>
</evidence>
<comment type="catalytic activity">
    <reaction evidence="12">
        <text>3-O-(beta-D-glucosyl)-L-seryl-[EGF-like domain protein] + UDP-alpha-D-xylose = 3-O-[alpha-D-xylosyl-(1-&gt;3)-beta-D-glucosyl]-L-seryl-[EGF-like domain protein] + UDP + H(+)</text>
        <dbReference type="Rhea" id="RHEA:56064"/>
        <dbReference type="Rhea" id="RHEA-COMP:14610"/>
        <dbReference type="Rhea" id="RHEA-COMP:14611"/>
        <dbReference type="ChEBI" id="CHEBI:15378"/>
        <dbReference type="ChEBI" id="CHEBI:57632"/>
        <dbReference type="ChEBI" id="CHEBI:58223"/>
        <dbReference type="ChEBI" id="CHEBI:140575"/>
        <dbReference type="ChEBI" id="CHEBI:140576"/>
        <dbReference type="EC" id="2.4.2.42"/>
    </reaction>
</comment>
<keyword evidence="3" id="KW-0328">Glycosyltransferase</keyword>
<dbReference type="PANTHER" id="PTHR46012">
    <property type="entry name" value="IP22168P"/>
    <property type="match status" value="1"/>
</dbReference>
<evidence type="ECO:0000256" key="4">
    <source>
        <dbReference type="ARBA" id="ARBA00022679"/>
    </source>
</evidence>
<dbReference type="AlphaFoldDB" id="A0AAW1CUM1"/>
<reference evidence="13 14" key="1">
    <citation type="submission" date="2022-12" db="EMBL/GenBank/DDBJ databases">
        <title>Chromosome-level genome assembly of true bugs.</title>
        <authorList>
            <person name="Ma L."/>
            <person name="Li H."/>
        </authorList>
    </citation>
    <scope>NUCLEOTIDE SEQUENCE [LARGE SCALE GENOMIC DNA]</scope>
    <source>
        <strain evidence="13">Lab_2022b</strain>
    </source>
</reference>
<evidence type="ECO:0000313" key="14">
    <source>
        <dbReference type="Proteomes" id="UP001461498"/>
    </source>
</evidence>
<keyword evidence="6" id="KW-0735">Signal-anchor</keyword>
<keyword evidence="9" id="KW-0325">Glycoprotein</keyword>
<evidence type="ECO:0000256" key="9">
    <source>
        <dbReference type="ARBA" id="ARBA00023180"/>
    </source>
</evidence>
<evidence type="ECO:0000256" key="6">
    <source>
        <dbReference type="ARBA" id="ARBA00022968"/>
    </source>
</evidence>
<dbReference type="InterPro" id="IPR051993">
    <property type="entry name" value="Glycosyltransferase_8"/>
</dbReference>
<evidence type="ECO:0000256" key="10">
    <source>
        <dbReference type="ARBA" id="ARBA00037301"/>
    </source>
</evidence>
<dbReference type="GO" id="GO:0016266">
    <property type="term" value="P:protein O-linked glycosylation via N-acetyl-galactosamine"/>
    <property type="evidence" value="ECO:0007669"/>
    <property type="project" value="TreeGrafter"/>
</dbReference>
<evidence type="ECO:0000256" key="2">
    <source>
        <dbReference type="ARBA" id="ARBA00006351"/>
    </source>
</evidence>
<evidence type="ECO:0000256" key="11">
    <source>
        <dbReference type="ARBA" id="ARBA00038854"/>
    </source>
</evidence>
<comment type="similarity">
    <text evidence="2">Belongs to the glycosyltransferase 8 family.</text>
</comment>